<sequence length="149" mass="17154">MAKPSNSNERNLFTDIDLQIMLCNEKIKNHRRSIEKVKKMCGWYGPSGVGGIDYSKESFPSTHISFAEGLEMIDRDTEKINQLTEERKDLRRTMRRVKKIYAGLSGMEAQVYYCRVIQKKTQAAAADEIGLSVRQFQRIESDMKDKGLI</sequence>
<comment type="caution">
    <text evidence="2">The sequence shown here is derived from an EMBL/GenBank/DDBJ whole genome shotgun (WGS) entry which is preliminary data.</text>
</comment>
<reference evidence="2 3" key="2">
    <citation type="submission" date="2019-09" db="EMBL/GenBank/DDBJ databases">
        <title>Strain-level analysis of Eubacterium rectale using genomes from metagenomes.</title>
        <authorList>
            <person name="Karcher N."/>
            <person name="Segata N."/>
        </authorList>
    </citation>
    <scope>NUCLEOTIDE SEQUENCE [LARGE SCALE GENOMIC DNA]</scope>
    <source>
        <strain evidence="2 3">L2-21</strain>
    </source>
</reference>
<dbReference type="RefSeq" id="WP_118659830.1">
    <property type="nucleotide sequence ID" value="NZ_VSTG01000001.1"/>
</dbReference>
<evidence type="ECO:0000256" key="1">
    <source>
        <dbReference type="SAM" id="Coils"/>
    </source>
</evidence>
<feature type="coiled-coil region" evidence="1">
    <location>
        <begin position="73"/>
        <end position="100"/>
    </location>
</feature>
<proteinExistence type="predicted"/>
<evidence type="ECO:0000313" key="2">
    <source>
        <dbReference type="EMBL" id="TYL60115.1"/>
    </source>
</evidence>
<keyword evidence="1" id="KW-0175">Coiled coil</keyword>
<organism evidence="2 3">
    <name type="scientific">Agathobacter rectalis</name>
    <dbReference type="NCBI Taxonomy" id="39491"/>
    <lineage>
        <taxon>Bacteria</taxon>
        <taxon>Bacillati</taxon>
        <taxon>Bacillota</taxon>
        <taxon>Clostridia</taxon>
        <taxon>Lachnospirales</taxon>
        <taxon>Lachnospiraceae</taxon>
        <taxon>Agathobacter</taxon>
    </lineage>
</organism>
<gene>
    <name evidence="2" type="ORF">FYL37_00490</name>
</gene>
<dbReference type="AlphaFoldDB" id="A0A5S4VQD1"/>
<evidence type="ECO:0000313" key="3">
    <source>
        <dbReference type="Proteomes" id="UP000324325"/>
    </source>
</evidence>
<protein>
    <submittedName>
        <fullName evidence="2">Uncharacterized protein</fullName>
    </submittedName>
</protein>
<reference evidence="2 3" key="1">
    <citation type="submission" date="2019-08" db="EMBL/GenBank/DDBJ databases">
        <authorList>
            <person name="Duncan S."/>
            <person name="Walker A."/>
        </authorList>
    </citation>
    <scope>NUCLEOTIDE SEQUENCE [LARGE SCALE GENOMIC DNA]</scope>
    <source>
        <strain evidence="2 3">L2-21</strain>
    </source>
</reference>
<dbReference type="EMBL" id="VSTG01000001">
    <property type="protein sequence ID" value="TYL60115.1"/>
    <property type="molecule type" value="Genomic_DNA"/>
</dbReference>
<accession>A0A5S4VQD1</accession>
<dbReference type="Proteomes" id="UP000324325">
    <property type="component" value="Unassembled WGS sequence"/>
</dbReference>
<name>A0A5S4VQD1_9FIRM</name>